<evidence type="ECO:0000313" key="9">
    <source>
        <dbReference type="Proteomes" id="UP000008561"/>
    </source>
</evidence>
<dbReference type="SUPFAM" id="SSF102114">
    <property type="entry name" value="Radical SAM enzymes"/>
    <property type="match status" value="1"/>
</dbReference>
<dbReference type="InterPro" id="IPR007197">
    <property type="entry name" value="rSAM"/>
</dbReference>
<evidence type="ECO:0000256" key="1">
    <source>
        <dbReference type="ARBA" id="ARBA00001966"/>
    </source>
</evidence>
<dbReference type="Pfam" id="PF16199">
    <property type="entry name" value="Radical_SAM_C"/>
    <property type="match status" value="1"/>
</dbReference>
<evidence type="ECO:0000256" key="6">
    <source>
        <dbReference type="ARBA" id="ARBA00023014"/>
    </source>
</evidence>
<dbReference type="Gene3D" id="3.80.30.20">
    <property type="entry name" value="tm_1862 like domain"/>
    <property type="match status" value="1"/>
</dbReference>
<name>A8ZZF2_DESOH</name>
<dbReference type="SFLD" id="SFLDG01082">
    <property type="entry name" value="B12-binding_domain_containing"/>
    <property type="match status" value="1"/>
</dbReference>
<keyword evidence="2" id="KW-0004">4Fe-4S</keyword>
<evidence type="ECO:0000259" key="7">
    <source>
        <dbReference type="PROSITE" id="PS51918"/>
    </source>
</evidence>
<dbReference type="InterPro" id="IPR006638">
    <property type="entry name" value="Elp3/MiaA/NifB-like_rSAM"/>
</dbReference>
<evidence type="ECO:0000256" key="2">
    <source>
        <dbReference type="ARBA" id="ARBA00022485"/>
    </source>
</evidence>
<evidence type="ECO:0000256" key="3">
    <source>
        <dbReference type="ARBA" id="ARBA00022691"/>
    </source>
</evidence>
<sequence length="341" mass="37407">MTTGQRPFIVPVFLPHAGCPHRCVFCDQDAITGQKASLTADDLHDHVHRYLQYRGDNRGHAQIAFYGGNFLGLERESLTQMLHAASAFVDQGLVQAIRFSTRPDTITQKNLDLLKDYPVTTVEVGVQSMDDRVLEKARRGHTAEQSTAALLLLKQAGYETGAQLMTGLPGDDGRVSIETAKKVAVLKPDFARIYPTLVITGSPLARHYRQGEYMPQTLDAAVAVATTMCLTLESQGITVIRMGLQPSEELADSATLLAGPYHPAFGHLVRSEILFDRVSSLIADRQISPGADLTLAIHPRQASALRGQKNANLARLKKRFDLKSIRILEDPALAEDQTICQ</sequence>
<keyword evidence="3" id="KW-0949">S-adenosyl-L-methionine</keyword>
<dbReference type="HOGENOM" id="CLU_057482_0_0_7"/>
<dbReference type="CDD" id="cd01335">
    <property type="entry name" value="Radical_SAM"/>
    <property type="match status" value="1"/>
</dbReference>
<dbReference type="KEGG" id="dol:Dole_1501"/>
<dbReference type="Pfam" id="PF04055">
    <property type="entry name" value="Radical_SAM"/>
    <property type="match status" value="1"/>
</dbReference>
<dbReference type="InterPro" id="IPR023404">
    <property type="entry name" value="rSAM_horseshoe"/>
</dbReference>
<dbReference type="SFLD" id="SFLDS00029">
    <property type="entry name" value="Radical_SAM"/>
    <property type="match status" value="1"/>
</dbReference>
<proteinExistence type="predicted"/>
<organism evidence="8 9">
    <name type="scientific">Desulfosudis oleivorans (strain DSM 6200 / JCM 39069 / Hxd3)</name>
    <name type="common">Desulfococcus oleovorans</name>
    <dbReference type="NCBI Taxonomy" id="96561"/>
    <lineage>
        <taxon>Bacteria</taxon>
        <taxon>Pseudomonadati</taxon>
        <taxon>Thermodesulfobacteriota</taxon>
        <taxon>Desulfobacteria</taxon>
        <taxon>Desulfobacterales</taxon>
        <taxon>Desulfosudaceae</taxon>
        <taxon>Desulfosudis</taxon>
    </lineage>
</organism>
<dbReference type="GO" id="GO:0003824">
    <property type="term" value="F:catalytic activity"/>
    <property type="evidence" value="ECO:0007669"/>
    <property type="project" value="InterPro"/>
</dbReference>
<dbReference type="PROSITE" id="PS51918">
    <property type="entry name" value="RADICAL_SAM"/>
    <property type="match status" value="1"/>
</dbReference>
<dbReference type="GO" id="GO:0002926">
    <property type="term" value="P:tRNA wobble base 5-methoxycarbonylmethyl-2-thiouridinylation"/>
    <property type="evidence" value="ECO:0007669"/>
    <property type="project" value="TreeGrafter"/>
</dbReference>
<keyword evidence="5" id="KW-0408">Iron</keyword>
<keyword evidence="9" id="KW-1185">Reference proteome</keyword>
<protein>
    <submittedName>
        <fullName evidence="8">Radical SAM domain protein</fullName>
    </submittedName>
</protein>
<comment type="cofactor">
    <cofactor evidence="1">
        <name>[4Fe-4S] cluster</name>
        <dbReference type="ChEBI" id="CHEBI:49883"/>
    </cofactor>
</comment>
<dbReference type="RefSeq" id="WP_012174921.1">
    <property type="nucleotide sequence ID" value="NC_009943.1"/>
</dbReference>
<accession>A8ZZF2</accession>
<dbReference type="EMBL" id="CP000859">
    <property type="protein sequence ID" value="ABW67305.1"/>
    <property type="molecule type" value="Genomic_DNA"/>
</dbReference>
<dbReference type="eggNOG" id="COG1243">
    <property type="taxonomic scope" value="Bacteria"/>
</dbReference>
<dbReference type="AlphaFoldDB" id="A8ZZF2"/>
<gene>
    <name evidence="8" type="ordered locus">Dole_1501</name>
</gene>
<dbReference type="InterPro" id="IPR039661">
    <property type="entry name" value="ELP3"/>
</dbReference>
<dbReference type="GO" id="GO:0046872">
    <property type="term" value="F:metal ion binding"/>
    <property type="evidence" value="ECO:0007669"/>
    <property type="project" value="UniProtKB-KW"/>
</dbReference>
<evidence type="ECO:0000256" key="4">
    <source>
        <dbReference type="ARBA" id="ARBA00022723"/>
    </source>
</evidence>
<dbReference type="OrthoDB" id="9815044at2"/>
<dbReference type="SMART" id="SM00729">
    <property type="entry name" value="Elp3"/>
    <property type="match status" value="1"/>
</dbReference>
<keyword evidence="4" id="KW-0479">Metal-binding</keyword>
<dbReference type="GO" id="GO:0005737">
    <property type="term" value="C:cytoplasm"/>
    <property type="evidence" value="ECO:0007669"/>
    <property type="project" value="TreeGrafter"/>
</dbReference>
<dbReference type="Proteomes" id="UP000008561">
    <property type="component" value="Chromosome"/>
</dbReference>
<dbReference type="GO" id="GO:0051539">
    <property type="term" value="F:4 iron, 4 sulfur cluster binding"/>
    <property type="evidence" value="ECO:0007669"/>
    <property type="project" value="UniProtKB-KW"/>
</dbReference>
<evidence type="ECO:0000256" key="5">
    <source>
        <dbReference type="ARBA" id="ARBA00023004"/>
    </source>
</evidence>
<dbReference type="PANTHER" id="PTHR11135:SF0">
    <property type="entry name" value="ELONGATOR COMPLEX PROTEIN 3"/>
    <property type="match status" value="1"/>
</dbReference>
<feature type="domain" description="Radical SAM core" evidence="7">
    <location>
        <begin position="2"/>
        <end position="238"/>
    </location>
</feature>
<dbReference type="PANTHER" id="PTHR11135">
    <property type="entry name" value="HISTONE ACETYLTRANSFERASE-RELATED"/>
    <property type="match status" value="1"/>
</dbReference>
<keyword evidence="6" id="KW-0411">Iron-sulfur</keyword>
<dbReference type="SFLD" id="SFLDG01086">
    <property type="entry name" value="elongater_protein-like"/>
    <property type="match status" value="1"/>
</dbReference>
<dbReference type="InterPro" id="IPR058240">
    <property type="entry name" value="rSAM_sf"/>
</dbReference>
<reference evidence="8 9" key="1">
    <citation type="submission" date="2007-10" db="EMBL/GenBank/DDBJ databases">
        <title>Complete sequence of Desulfococcus oleovorans Hxd3.</title>
        <authorList>
            <consortium name="US DOE Joint Genome Institute"/>
            <person name="Copeland A."/>
            <person name="Lucas S."/>
            <person name="Lapidus A."/>
            <person name="Barry K."/>
            <person name="Glavina del Rio T."/>
            <person name="Dalin E."/>
            <person name="Tice H."/>
            <person name="Pitluck S."/>
            <person name="Kiss H."/>
            <person name="Brettin T."/>
            <person name="Bruce D."/>
            <person name="Detter J.C."/>
            <person name="Han C."/>
            <person name="Schmutz J."/>
            <person name="Larimer F."/>
            <person name="Land M."/>
            <person name="Hauser L."/>
            <person name="Kyrpides N."/>
            <person name="Kim E."/>
            <person name="Wawrik B."/>
            <person name="Richardson P."/>
        </authorList>
    </citation>
    <scope>NUCLEOTIDE SEQUENCE [LARGE SCALE GENOMIC DNA]</scope>
    <source>
        <strain evidence="9">DSM 6200 / JCM 39069 / Hxd3</strain>
    </source>
</reference>
<evidence type="ECO:0000313" key="8">
    <source>
        <dbReference type="EMBL" id="ABW67305.1"/>
    </source>
</evidence>
<dbReference type="InterPro" id="IPR032432">
    <property type="entry name" value="Radical_SAM_C"/>
</dbReference>
<dbReference type="STRING" id="96561.Dole_1501"/>